<feature type="domain" description="UDP-glucose/GDP-mannose dehydrogenase C-terminal" evidence="10">
    <location>
        <begin position="349"/>
        <end position="463"/>
    </location>
</feature>
<comment type="similarity">
    <text evidence="2 7">Belongs to the UDP-glucose/GDP-mannose dehydrogenase family.</text>
</comment>
<dbReference type="GO" id="GO:0006024">
    <property type="term" value="P:glycosaminoglycan biosynthetic process"/>
    <property type="evidence" value="ECO:0007669"/>
    <property type="project" value="TreeGrafter"/>
</dbReference>
<dbReference type="GO" id="GO:0003979">
    <property type="term" value="F:UDP-glucose 6-dehydrogenase activity"/>
    <property type="evidence" value="ECO:0007669"/>
    <property type="project" value="UniProtKB-EC"/>
</dbReference>
<dbReference type="EC" id="1.1.1.22" evidence="3 7"/>
<dbReference type="PIRSF" id="PIRSF500134">
    <property type="entry name" value="UDPglc_DH_bac"/>
    <property type="match status" value="1"/>
</dbReference>
<dbReference type="SUPFAM" id="SSF48179">
    <property type="entry name" value="6-phosphogluconate dehydrogenase C-terminal domain-like"/>
    <property type="match status" value="1"/>
</dbReference>
<comment type="caution">
    <text evidence="11">The sequence shown here is derived from an EMBL/GenBank/DDBJ whole genome shotgun (WGS) entry which is preliminary data.</text>
</comment>
<dbReference type="GO" id="GO:0005634">
    <property type="term" value="C:nucleus"/>
    <property type="evidence" value="ECO:0007669"/>
    <property type="project" value="TreeGrafter"/>
</dbReference>
<comment type="catalytic activity">
    <reaction evidence="6 7">
        <text>UDP-alpha-D-glucose + 2 NAD(+) + H2O = UDP-alpha-D-glucuronate + 2 NADH + 3 H(+)</text>
        <dbReference type="Rhea" id="RHEA:23596"/>
        <dbReference type="ChEBI" id="CHEBI:15377"/>
        <dbReference type="ChEBI" id="CHEBI:15378"/>
        <dbReference type="ChEBI" id="CHEBI:57540"/>
        <dbReference type="ChEBI" id="CHEBI:57945"/>
        <dbReference type="ChEBI" id="CHEBI:58052"/>
        <dbReference type="ChEBI" id="CHEBI:58885"/>
        <dbReference type="EC" id="1.1.1.22"/>
    </reaction>
</comment>
<dbReference type="InterPro" id="IPR001732">
    <property type="entry name" value="UDP-Glc/GDP-Man_DH_N"/>
</dbReference>
<keyword evidence="12" id="KW-1185">Reference proteome</keyword>
<evidence type="ECO:0000256" key="7">
    <source>
        <dbReference type="PIRNR" id="PIRNR000124"/>
    </source>
</evidence>
<dbReference type="Proteomes" id="UP001146120">
    <property type="component" value="Unassembled WGS sequence"/>
</dbReference>
<dbReference type="InterPro" id="IPR036220">
    <property type="entry name" value="UDP-Glc/GDP-Man_DH_C_sf"/>
</dbReference>
<comment type="pathway">
    <text evidence="1">Nucleotide-sugar biosynthesis; UDP-alpha-D-glucuronate biosynthesis; UDP-alpha-D-glucuronate from UDP-alpha-D-glucose: step 1/1.</text>
</comment>
<keyword evidence="5 7" id="KW-0520">NAD</keyword>
<feature type="binding site" evidence="8">
    <location>
        <begin position="179"/>
        <end position="182"/>
    </location>
    <ligand>
        <name>substrate</name>
    </ligand>
</feature>
<feature type="binding site" evidence="9">
    <location>
        <position position="56"/>
    </location>
    <ligand>
        <name>NAD(+)</name>
        <dbReference type="ChEBI" id="CHEBI:57540"/>
    </ligand>
</feature>
<feature type="binding site" evidence="9">
    <location>
        <position position="147"/>
    </location>
    <ligand>
        <name>NAD(+)</name>
        <dbReference type="ChEBI" id="CHEBI:57540"/>
    </ligand>
</feature>
<dbReference type="FunFam" id="3.40.50.720:FF:000032">
    <property type="entry name" value="UDP-glucose 6-dehydrogenase"/>
    <property type="match status" value="1"/>
</dbReference>
<dbReference type="InterPro" id="IPR017476">
    <property type="entry name" value="UDP-Glc/GDP-Man"/>
</dbReference>
<dbReference type="Pfam" id="PF00984">
    <property type="entry name" value="UDPG_MGDP_dh"/>
    <property type="match status" value="1"/>
</dbReference>
<feature type="binding site" evidence="9">
    <location>
        <position position="51"/>
    </location>
    <ligand>
        <name>NAD(+)</name>
        <dbReference type="ChEBI" id="CHEBI:57540"/>
    </ligand>
</feature>
<dbReference type="InterPro" id="IPR028357">
    <property type="entry name" value="UDPglc_DH_bac"/>
</dbReference>
<dbReference type="Gene3D" id="1.20.5.100">
    <property type="entry name" value="Cytochrome c1, transmembrane anchor, C-terminal"/>
    <property type="match status" value="1"/>
</dbReference>
<feature type="binding site" evidence="9">
    <location>
        <position position="107"/>
    </location>
    <ligand>
        <name>NAD(+)</name>
        <dbReference type="ChEBI" id="CHEBI:57540"/>
    </ligand>
</feature>
<dbReference type="InterPro" id="IPR036291">
    <property type="entry name" value="NAD(P)-bd_dom_sf"/>
</dbReference>
<name>A0AAV2YI89_9STRA</name>
<evidence type="ECO:0000313" key="12">
    <source>
        <dbReference type="Proteomes" id="UP001146120"/>
    </source>
</evidence>
<dbReference type="FunFam" id="1.20.5.100:FF:000001">
    <property type="entry name" value="UDP-glucose 6-dehydrogenase"/>
    <property type="match status" value="1"/>
</dbReference>
<evidence type="ECO:0000256" key="5">
    <source>
        <dbReference type="ARBA" id="ARBA00023027"/>
    </source>
</evidence>
<evidence type="ECO:0000259" key="10">
    <source>
        <dbReference type="SMART" id="SM00984"/>
    </source>
</evidence>
<feature type="binding site" evidence="8">
    <location>
        <position position="290"/>
    </location>
    <ligand>
        <name>substrate</name>
    </ligand>
</feature>
<dbReference type="NCBIfam" id="TIGR03026">
    <property type="entry name" value="NDP-sugDHase"/>
    <property type="match status" value="1"/>
</dbReference>
<gene>
    <name evidence="11" type="ORF">N0F65_009251</name>
</gene>
<reference evidence="11" key="1">
    <citation type="submission" date="2022-11" db="EMBL/GenBank/DDBJ databases">
        <authorList>
            <person name="Morgan W.R."/>
            <person name="Tartar A."/>
        </authorList>
    </citation>
    <scope>NUCLEOTIDE SEQUENCE</scope>
    <source>
        <strain evidence="11">ARSEF 373</strain>
    </source>
</reference>
<dbReference type="GO" id="GO:0000271">
    <property type="term" value="P:polysaccharide biosynthetic process"/>
    <property type="evidence" value="ECO:0007669"/>
    <property type="project" value="InterPro"/>
</dbReference>
<dbReference type="InterPro" id="IPR008927">
    <property type="entry name" value="6-PGluconate_DH-like_C_sf"/>
</dbReference>
<feature type="binding site" evidence="8">
    <location>
        <position position="237"/>
    </location>
    <ligand>
        <name>substrate</name>
    </ligand>
</feature>
<dbReference type="EMBL" id="DAKRPA010000298">
    <property type="protein sequence ID" value="DAZ93700.1"/>
    <property type="molecule type" value="Genomic_DNA"/>
</dbReference>
<evidence type="ECO:0000256" key="2">
    <source>
        <dbReference type="ARBA" id="ARBA00006601"/>
    </source>
</evidence>
<evidence type="ECO:0000256" key="6">
    <source>
        <dbReference type="ARBA" id="ARBA00047473"/>
    </source>
</evidence>
<keyword evidence="4 7" id="KW-0560">Oxidoreductase</keyword>
<dbReference type="Pfam" id="PF03720">
    <property type="entry name" value="UDPG_MGDP_dh_C"/>
    <property type="match status" value="1"/>
</dbReference>
<dbReference type="GO" id="GO:0051287">
    <property type="term" value="F:NAD binding"/>
    <property type="evidence" value="ECO:0007669"/>
    <property type="project" value="InterPro"/>
</dbReference>
<dbReference type="PANTHER" id="PTHR11374">
    <property type="entry name" value="UDP-GLUCOSE DEHYDROGENASE/UDP-MANNAC DEHYDROGENASE"/>
    <property type="match status" value="1"/>
</dbReference>
<reference evidence="11" key="2">
    <citation type="journal article" date="2023" name="Microbiol Resour">
        <title>Decontamination and Annotation of the Draft Genome Sequence of the Oomycete Lagenidium giganteum ARSEF 373.</title>
        <authorList>
            <person name="Morgan W.R."/>
            <person name="Tartar A."/>
        </authorList>
    </citation>
    <scope>NUCLEOTIDE SEQUENCE</scope>
    <source>
        <strain evidence="11">ARSEF 373</strain>
    </source>
</reference>
<dbReference type="SUPFAM" id="SSF51735">
    <property type="entry name" value="NAD(P)-binding Rossmann-fold domains"/>
    <property type="match status" value="1"/>
</dbReference>
<feature type="binding site" evidence="8">
    <location>
        <begin position="282"/>
        <end position="286"/>
    </location>
    <ligand>
        <name>substrate</name>
    </ligand>
</feature>
<accession>A0AAV2YI89</accession>
<dbReference type="SUPFAM" id="SSF52413">
    <property type="entry name" value="UDP-glucose/GDP-mannose dehydrogenase C-terminal domain"/>
    <property type="match status" value="1"/>
</dbReference>
<dbReference type="Gene3D" id="3.40.50.720">
    <property type="entry name" value="NAD(P)-binding Rossmann-like Domain"/>
    <property type="match status" value="2"/>
</dbReference>
<dbReference type="InterPro" id="IPR014027">
    <property type="entry name" value="UDP-Glc/GDP-Man_DH_C"/>
</dbReference>
<dbReference type="PANTHER" id="PTHR11374:SF3">
    <property type="entry name" value="UDP-GLUCOSE 6-DEHYDROGENASE"/>
    <property type="match status" value="1"/>
</dbReference>
<evidence type="ECO:0000256" key="4">
    <source>
        <dbReference type="ARBA" id="ARBA00023002"/>
    </source>
</evidence>
<dbReference type="AlphaFoldDB" id="A0AAV2YI89"/>
<sequence>MTAPTKASGAGAGAGAGAALTICCIGAGHVGGATSAVIAKHCPTVKVLVVDKCAAKIAQWQTGSDLPVYEPGLAPIVKAQLGTNLFFSTDVKQAVAAASMVFVCVDTPTKSSGLGAGSASDTCNYEVVARAIAQASTSDKIIVEKSTVPVRTADAISEVLRANATSPDVHFDVISNPEFMAEGSAVADVESPNRILIGGAETPRAKDAVDKLIWLYTHWVPREKIFTTNVWSSELAKLVANAFLAQRVSSINSVSAICEATGANVHEVAHAVGTDDRIGSQFLNASIGFGGSALHQDVLNLVYLARTLKLPQVAEYWHHVIAINDYQKRRFVRNMVKVMFNTLVGKKICLYGFAYKKNTSHARESAAASIIKALLIERAVITVYDPLVKEDEMNAELVRQGVDLEAAKSRLTFSADPYAAAADAHAVAVLTAWDDVKKLDFERVYAKMAKPACFFDGRNLLPHAKLRALGAEVHAIGQAFAG</sequence>
<proteinExistence type="inferred from homology"/>
<feature type="binding site" evidence="8">
    <location>
        <position position="356"/>
    </location>
    <ligand>
        <name>substrate</name>
    </ligand>
</feature>
<organism evidence="11 12">
    <name type="scientific">Lagenidium giganteum</name>
    <dbReference type="NCBI Taxonomy" id="4803"/>
    <lineage>
        <taxon>Eukaryota</taxon>
        <taxon>Sar</taxon>
        <taxon>Stramenopiles</taxon>
        <taxon>Oomycota</taxon>
        <taxon>Peronosporomycetes</taxon>
        <taxon>Pythiales</taxon>
        <taxon>Pythiaceae</taxon>
    </lineage>
</organism>
<dbReference type="Pfam" id="PF03721">
    <property type="entry name" value="UDPG_MGDP_dh_N"/>
    <property type="match status" value="1"/>
</dbReference>
<feature type="binding site" evidence="9">
    <location>
        <position position="363"/>
    </location>
    <ligand>
        <name>NAD(+)</name>
        <dbReference type="ChEBI" id="CHEBI:57540"/>
    </ligand>
</feature>
<dbReference type="FunFam" id="3.40.50.720:FF:000193">
    <property type="entry name" value="UDP-glucose 6-dehydrogenase"/>
    <property type="match status" value="1"/>
</dbReference>
<evidence type="ECO:0000256" key="9">
    <source>
        <dbReference type="PIRSR" id="PIRSR500134-3"/>
    </source>
</evidence>
<evidence type="ECO:0000256" key="3">
    <source>
        <dbReference type="ARBA" id="ARBA00012954"/>
    </source>
</evidence>
<evidence type="ECO:0000256" key="8">
    <source>
        <dbReference type="PIRSR" id="PIRSR500134-2"/>
    </source>
</evidence>
<dbReference type="PIRSF" id="PIRSF000124">
    <property type="entry name" value="UDPglc_GDPman_dh"/>
    <property type="match status" value="1"/>
</dbReference>
<protein>
    <recommendedName>
        <fullName evidence="3 7">UDP-glucose 6-dehydrogenase</fullName>
        <ecNumber evidence="3 7">1.1.1.22</ecNumber>
    </recommendedName>
</protein>
<feature type="binding site" evidence="9">
    <location>
        <position position="182"/>
    </location>
    <ligand>
        <name>NAD(+)</name>
        <dbReference type="ChEBI" id="CHEBI:57540"/>
    </ligand>
</feature>
<evidence type="ECO:0000256" key="1">
    <source>
        <dbReference type="ARBA" id="ARBA00004701"/>
    </source>
</evidence>
<dbReference type="SMART" id="SM00984">
    <property type="entry name" value="UDPG_MGDP_dh_C"/>
    <property type="match status" value="1"/>
</dbReference>
<evidence type="ECO:0000313" key="11">
    <source>
        <dbReference type="EMBL" id="DAZ93700.1"/>
    </source>
</evidence>
<dbReference type="InterPro" id="IPR028356">
    <property type="entry name" value="UDPglc_DH_euk"/>
</dbReference>
<dbReference type="InterPro" id="IPR014026">
    <property type="entry name" value="UDP-Glc/GDP-Man_DH_dimer"/>
</dbReference>